<comment type="caution">
    <text evidence="2">The sequence shown here is derived from an EMBL/GenBank/DDBJ whole genome shotgun (WGS) entry which is preliminary data.</text>
</comment>
<sequence length="218" mass="25232">SMLHTILGSRIQALEDERQVLRGQYQLLTQQSHGDDNGSQDSDNSRTIDHDRHPFTTNNILISQMWKLAEQSTDKFRDLLLDQELYRAGKVGELVQALIQLIPTAEQQIQLAQIHKDEKIRLAEIARDEKSTMVAKEEKERAIEVAYSLAELSQRGKIRLKELEKEICEVQKDEKVKLRELKKDEHVRIAELAHQDKIRLKELEKEICEVQKSAGCEN</sequence>
<dbReference type="EMBL" id="JAAAHW010006688">
    <property type="protein sequence ID" value="KAF9956406.1"/>
    <property type="molecule type" value="Genomic_DNA"/>
</dbReference>
<organism evidence="2 3">
    <name type="scientific">Modicella reniformis</name>
    <dbReference type="NCBI Taxonomy" id="1440133"/>
    <lineage>
        <taxon>Eukaryota</taxon>
        <taxon>Fungi</taxon>
        <taxon>Fungi incertae sedis</taxon>
        <taxon>Mucoromycota</taxon>
        <taxon>Mortierellomycotina</taxon>
        <taxon>Mortierellomycetes</taxon>
        <taxon>Mortierellales</taxon>
        <taxon>Mortierellaceae</taxon>
        <taxon>Modicella</taxon>
    </lineage>
</organism>
<keyword evidence="3" id="KW-1185">Reference proteome</keyword>
<feature type="non-terminal residue" evidence="2">
    <location>
        <position position="1"/>
    </location>
</feature>
<name>A0A9P6J2F3_9FUNG</name>
<evidence type="ECO:0000313" key="3">
    <source>
        <dbReference type="Proteomes" id="UP000749646"/>
    </source>
</evidence>
<proteinExistence type="predicted"/>
<evidence type="ECO:0000313" key="2">
    <source>
        <dbReference type="EMBL" id="KAF9956406.1"/>
    </source>
</evidence>
<feature type="compositionally biased region" description="Basic and acidic residues" evidence="1">
    <location>
        <begin position="43"/>
        <end position="53"/>
    </location>
</feature>
<protein>
    <submittedName>
        <fullName evidence="2">Uncharacterized protein</fullName>
    </submittedName>
</protein>
<dbReference type="Proteomes" id="UP000749646">
    <property type="component" value="Unassembled WGS sequence"/>
</dbReference>
<accession>A0A9P6J2F3</accession>
<gene>
    <name evidence="2" type="ORF">BGZ65_002745</name>
</gene>
<evidence type="ECO:0000256" key="1">
    <source>
        <dbReference type="SAM" id="MobiDB-lite"/>
    </source>
</evidence>
<feature type="region of interest" description="Disordered" evidence="1">
    <location>
        <begin position="29"/>
        <end position="53"/>
    </location>
</feature>
<dbReference type="OrthoDB" id="2448701at2759"/>
<dbReference type="AlphaFoldDB" id="A0A9P6J2F3"/>
<reference evidence="2" key="1">
    <citation type="journal article" date="2020" name="Fungal Divers.">
        <title>Resolving the Mortierellaceae phylogeny through synthesis of multi-gene phylogenetics and phylogenomics.</title>
        <authorList>
            <person name="Vandepol N."/>
            <person name="Liber J."/>
            <person name="Desiro A."/>
            <person name="Na H."/>
            <person name="Kennedy M."/>
            <person name="Barry K."/>
            <person name="Grigoriev I.V."/>
            <person name="Miller A.N."/>
            <person name="O'Donnell K."/>
            <person name="Stajich J.E."/>
            <person name="Bonito G."/>
        </authorList>
    </citation>
    <scope>NUCLEOTIDE SEQUENCE</scope>
    <source>
        <strain evidence="2">MES-2147</strain>
    </source>
</reference>